<evidence type="ECO:0000313" key="1">
    <source>
        <dbReference type="EMBL" id="WHI60021.1"/>
    </source>
</evidence>
<sequence length="46" mass="4920">MGLPEGWITFGNNSEVISDYARYKAIGNAIAVPCAEYIMAGIAEVL</sequence>
<dbReference type="InterPro" id="IPR029063">
    <property type="entry name" value="SAM-dependent_MTases_sf"/>
</dbReference>
<evidence type="ECO:0008006" key="3">
    <source>
        <dbReference type="Google" id="ProtNLM"/>
    </source>
</evidence>
<gene>
    <name evidence="1" type="ORF">PYH69_15285</name>
</gene>
<accession>A0AAX3W513</accession>
<dbReference type="Proteomes" id="UP001223261">
    <property type="component" value="Chromosome"/>
</dbReference>
<organism evidence="1 2">
    <name type="scientific">Mammaliicoccus lentus</name>
    <name type="common">Staphylococcus lentus</name>
    <dbReference type="NCBI Taxonomy" id="42858"/>
    <lineage>
        <taxon>Bacteria</taxon>
        <taxon>Bacillati</taxon>
        <taxon>Bacillota</taxon>
        <taxon>Bacilli</taxon>
        <taxon>Bacillales</taxon>
        <taxon>Staphylococcaceae</taxon>
        <taxon>Mammaliicoccus</taxon>
    </lineage>
</organism>
<dbReference type="EMBL" id="CP118848">
    <property type="protein sequence ID" value="WHI60021.1"/>
    <property type="molecule type" value="Genomic_DNA"/>
</dbReference>
<proteinExistence type="predicted"/>
<protein>
    <recommendedName>
        <fullName evidence="3">DNA (cytosine-5-)-methyltransferase</fullName>
    </recommendedName>
</protein>
<evidence type="ECO:0000313" key="2">
    <source>
        <dbReference type="Proteomes" id="UP001223261"/>
    </source>
</evidence>
<dbReference type="SUPFAM" id="SSF53335">
    <property type="entry name" value="S-adenosyl-L-methionine-dependent methyltransferases"/>
    <property type="match status" value="1"/>
</dbReference>
<dbReference type="RefSeq" id="WP_232334493.1">
    <property type="nucleotide sequence ID" value="NZ_CP118848.1"/>
</dbReference>
<reference evidence="1" key="1">
    <citation type="journal article" date="2023" name="Antibiotics">
        <title>Prevalence and Molecular Characterization of Methicillin-Resistant Staphylococci (MRS) and Mammaliicocci (MRM) in Dromedary Camels from Algeria: First Detection of SCCmec-mecC Hybrid in Methicillin-Resistant Mammaliicoccus lentus.</title>
        <authorList>
            <person name="Belhout C."/>
            <person name="Boyen F."/>
            <person name="Vereecke N."/>
            <person name="Theuns S."/>
            <person name="Taibi N."/>
            <person name="Stegger M."/>
            <person name="de la Fe-Rodriguez P.Y."/>
            <person name="Bouayad L."/>
            <person name="Elgroud R."/>
            <person name="Butaye P."/>
        </authorList>
    </citation>
    <scope>NUCLEOTIDE SEQUENCE</scope>
    <source>
        <strain evidence="1">7048</strain>
    </source>
</reference>
<name>A0AAX3W513_MAMLE</name>
<dbReference type="AlphaFoldDB" id="A0AAX3W513"/>